<protein>
    <submittedName>
        <fullName evidence="1">Uncharacterized protein</fullName>
    </submittedName>
</protein>
<evidence type="ECO:0000313" key="2">
    <source>
        <dbReference type="EMBL" id="CAF0933322.1"/>
    </source>
</evidence>
<evidence type="ECO:0000313" key="4">
    <source>
        <dbReference type="Proteomes" id="UP000663852"/>
    </source>
</evidence>
<evidence type="ECO:0000313" key="3">
    <source>
        <dbReference type="Proteomes" id="UP000663828"/>
    </source>
</evidence>
<organism evidence="1 4">
    <name type="scientific">Adineta ricciae</name>
    <name type="common">Rotifer</name>
    <dbReference type="NCBI Taxonomy" id="249248"/>
    <lineage>
        <taxon>Eukaryota</taxon>
        <taxon>Metazoa</taxon>
        <taxon>Spiralia</taxon>
        <taxon>Gnathifera</taxon>
        <taxon>Rotifera</taxon>
        <taxon>Eurotatoria</taxon>
        <taxon>Bdelloidea</taxon>
        <taxon>Adinetida</taxon>
        <taxon>Adinetidae</taxon>
        <taxon>Adineta</taxon>
    </lineage>
</organism>
<accession>A0A814AFL4</accession>
<sequence length="197" mass="23008">MYKLRFSEISSAPHVQFHKIQHLSIDFPINDHFWKVVPSLDHLVSLDILSEGHDNLCQNQLQTLLERSPRLSSIRIYWKTLTSSLRPLFDSRNISVYHLELLCYNERLKREACQMLNTIIPGIDCKVLTLMVFDRWCILDLVNTLNHLTSLKIDCHKEKAVRCGQPINTDTVEWLKQQLLAAFPDIQISKQDDSIRL</sequence>
<reference evidence="1" key="1">
    <citation type="submission" date="2021-02" db="EMBL/GenBank/DDBJ databases">
        <authorList>
            <person name="Nowell W R."/>
        </authorList>
    </citation>
    <scope>NUCLEOTIDE SEQUENCE</scope>
</reference>
<keyword evidence="3" id="KW-1185">Reference proteome</keyword>
<evidence type="ECO:0000313" key="1">
    <source>
        <dbReference type="EMBL" id="CAF0913794.1"/>
    </source>
</evidence>
<dbReference type="EMBL" id="CAJNOR010000504">
    <property type="protein sequence ID" value="CAF0933322.1"/>
    <property type="molecule type" value="Genomic_DNA"/>
</dbReference>
<dbReference type="Proteomes" id="UP000663828">
    <property type="component" value="Unassembled WGS sequence"/>
</dbReference>
<gene>
    <name evidence="1" type="ORF">EDS130_LOCUS10411</name>
    <name evidence="2" type="ORF">XAT740_LOCUS9703</name>
</gene>
<dbReference type="AlphaFoldDB" id="A0A814AFL4"/>
<proteinExistence type="predicted"/>
<comment type="caution">
    <text evidence="1">The sequence shown here is derived from an EMBL/GenBank/DDBJ whole genome shotgun (WGS) entry which is preliminary data.</text>
</comment>
<dbReference type="OrthoDB" id="10057489at2759"/>
<name>A0A814AFL4_ADIRI</name>
<dbReference type="EMBL" id="CAJNOJ010000036">
    <property type="protein sequence ID" value="CAF0913794.1"/>
    <property type="molecule type" value="Genomic_DNA"/>
</dbReference>
<dbReference type="Proteomes" id="UP000663852">
    <property type="component" value="Unassembled WGS sequence"/>
</dbReference>